<feature type="repeat" description="PPR" evidence="2">
    <location>
        <begin position="112"/>
        <end position="146"/>
    </location>
</feature>
<accession>A0AAD7U2B6</accession>
<keyword evidence="1" id="KW-0677">Repeat</keyword>
<dbReference type="AlphaFoldDB" id="A0AAD7U2B6"/>
<evidence type="ECO:0000256" key="1">
    <source>
        <dbReference type="ARBA" id="ARBA00022737"/>
    </source>
</evidence>
<dbReference type="EMBL" id="JAPEVG010000014">
    <property type="protein sequence ID" value="KAJ8496507.1"/>
    <property type="molecule type" value="Genomic_DNA"/>
</dbReference>
<dbReference type="PANTHER" id="PTHR47938:SF35">
    <property type="entry name" value="PENTATRICOPEPTIDE REPEAT-CONTAINING PROTEIN 4, MITOCHONDRIAL-RELATED"/>
    <property type="match status" value="1"/>
</dbReference>
<proteinExistence type="predicted"/>
<evidence type="ECO:0000313" key="5">
    <source>
        <dbReference type="Proteomes" id="UP001215151"/>
    </source>
</evidence>
<dbReference type="Proteomes" id="UP001215151">
    <property type="component" value="Unassembled WGS sequence"/>
</dbReference>
<gene>
    <name evidence="4" type="ORF">ONZ51_g1115</name>
</gene>
<dbReference type="InterPro" id="IPR011990">
    <property type="entry name" value="TPR-like_helical_dom_sf"/>
</dbReference>
<feature type="repeat" description="PPR" evidence="2">
    <location>
        <begin position="429"/>
        <end position="463"/>
    </location>
</feature>
<name>A0AAD7U2B6_9APHY</name>
<reference evidence="4" key="1">
    <citation type="submission" date="2022-11" db="EMBL/GenBank/DDBJ databases">
        <title>Genome Sequence of Cubamyces cubensis.</title>
        <authorList>
            <person name="Buettner E."/>
        </authorList>
    </citation>
    <scope>NUCLEOTIDE SEQUENCE</scope>
    <source>
        <strain evidence="4">MPL-01</strain>
    </source>
</reference>
<feature type="repeat" description="PPR" evidence="2">
    <location>
        <begin position="464"/>
        <end position="498"/>
    </location>
</feature>
<evidence type="ECO:0000256" key="2">
    <source>
        <dbReference type="PROSITE-ProRule" id="PRU00708"/>
    </source>
</evidence>
<dbReference type="NCBIfam" id="TIGR00756">
    <property type="entry name" value="PPR"/>
    <property type="match status" value="2"/>
</dbReference>
<dbReference type="GO" id="GO:0140053">
    <property type="term" value="P:mitochondrial gene expression"/>
    <property type="evidence" value="ECO:0007669"/>
    <property type="project" value="TreeGrafter"/>
</dbReference>
<evidence type="ECO:0000259" key="3">
    <source>
        <dbReference type="Pfam" id="PF23276"/>
    </source>
</evidence>
<dbReference type="PANTHER" id="PTHR47938">
    <property type="entry name" value="RESPIRATORY COMPLEX I CHAPERONE (CIA84), PUTATIVE (AFU_ORTHOLOGUE AFUA_2G06020)-RELATED"/>
    <property type="match status" value="1"/>
</dbReference>
<keyword evidence="5" id="KW-1185">Reference proteome</keyword>
<dbReference type="PROSITE" id="PS51375">
    <property type="entry name" value="PPR"/>
    <property type="match status" value="4"/>
</dbReference>
<comment type="caution">
    <text evidence="4">The sequence shown here is derived from an EMBL/GenBank/DDBJ whole genome shotgun (WGS) entry which is preliminary data.</text>
</comment>
<dbReference type="Pfam" id="PF23276">
    <property type="entry name" value="TPR_24"/>
    <property type="match status" value="1"/>
</dbReference>
<protein>
    <recommendedName>
        <fullName evidence="3">Pentatricopeptide repeat-containing protein-mitochondrial domain-containing protein</fullName>
    </recommendedName>
</protein>
<organism evidence="4 5">
    <name type="scientific">Trametes cubensis</name>
    <dbReference type="NCBI Taxonomy" id="1111947"/>
    <lineage>
        <taxon>Eukaryota</taxon>
        <taxon>Fungi</taxon>
        <taxon>Dikarya</taxon>
        <taxon>Basidiomycota</taxon>
        <taxon>Agaricomycotina</taxon>
        <taxon>Agaricomycetes</taxon>
        <taxon>Polyporales</taxon>
        <taxon>Polyporaceae</taxon>
        <taxon>Trametes</taxon>
    </lineage>
</organism>
<dbReference type="GO" id="GO:0005739">
    <property type="term" value="C:mitochondrion"/>
    <property type="evidence" value="ECO:0007669"/>
    <property type="project" value="TreeGrafter"/>
</dbReference>
<feature type="repeat" description="PPR" evidence="2">
    <location>
        <begin position="181"/>
        <end position="215"/>
    </location>
</feature>
<evidence type="ECO:0000313" key="4">
    <source>
        <dbReference type="EMBL" id="KAJ8496507.1"/>
    </source>
</evidence>
<sequence>MLASSSRSALKRAQHKIRNVAVEVSAATCIREQRRHVSAAQVAIDPNTYTSPIFNDRGDPRLPRKGDGQYRLQGHTPLARHNMELAFALDYKNTTKVFTLAQRMKKEGVQPDITTYRSLLEACAHQMLNDEARAVFEDMLAMGIQPDRQTFHSLLKSSAPVEQTELHRVLKLMEEWNIQPNEITYEIIITRFTQVRRLELALQYLAQLGRAGLSPTLNTASAVISAAADMGFPRLALDLALAFEETSIRRLDGEVWVDVLISCAEALYADGTVSAWRKVVDELHILPDEGCCIQVLHTAARYGLSDLALGVIEVLKKIEVAWSEHHLAPVIEASCQRNELKDAMIMLEFMRKNDIAPTLETATPILQLISKDTEAVDNAWGTLEIIHEEGHTVDVVALNVVIQAAIALHDLQRAVGTYKAGSKFGVQPNVDTFNLLLLGCIEARHRELGDRLLSDMKEAGIKPDATTYERMVRLCLTQSMYEDAFFYLEEMKSLNMVPPLVVYEALVRKLFSVGDVRYKLALEELKECGYDVPKRLKTYIDSGGAHDNPTPKLEQVVL</sequence>
<dbReference type="GO" id="GO:0003729">
    <property type="term" value="F:mRNA binding"/>
    <property type="evidence" value="ECO:0007669"/>
    <property type="project" value="TreeGrafter"/>
</dbReference>
<dbReference type="Gene3D" id="1.25.40.10">
    <property type="entry name" value="Tetratricopeptide repeat domain"/>
    <property type="match status" value="4"/>
</dbReference>
<dbReference type="Pfam" id="PF13812">
    <property type="entry name" value="PPR_3"/>
    <property type="match status" value="2"/>
</dbReference>
<feature type="domain" description="Pentatricopeptide repeat-containing protein-mitochondrial" evidence="3">
    <location>
        <begin position="289"/>
        <end position="420"/>
    </location>
</feature>
<dbReference type="Pfam" id="PF13041">
    <property type="entry name" value="PPR_2"/>
    <property type="match status" value="1"/>
</dbReference>
<dbReference type="InterPro" id="IPR057027">
    <property type="entry name" value="TPR_mt"/>
</dbReference>
<dbReference type="InterPro" id="IPR002885">
    <property type="entry name" value="PPR_rpt"/>
</dbReference>